<dbReference type="FunFam" id="3.10.260.10:FF:000001">
    <property type="entry name" value="APSES transcription factor (MbpA)"/>
    <property type="match status" value="1"/>
</dbReference>
<comment type="caution">
    <text evidence="7">The sequence shown here is derived from an EMBL/GenBank/DDBJ whole genome shotgun (WGS) entry which is preliminary data.</text>
</comment>
<dbReference type="SMART" id="SM00248">
    <property type="entry name" value="ANK"/>
    <property type="match status" value="2"/>
</dbReference>
<keyword evidence="2 3" id="KW-0040">ANK repeat</keyword>
<gene>
    <name evidence="7" type="ORF">INT48_002139</name>
</gene>
<feature type="domain" description="HTH APSES-type" evidence="6">
    <location>
        <begin position="7"/>
        <end position="115"/>
    </location>
</feature>
<evidence type="ECO:0000256" key="5">
    <source>
        <dbReference type="SAM" id="MobiDB-lite"/>
    </source>
</evidence>
<feature type="repeat" description="ANK" evidence="3">
    <location>
        <begin position="370"/>
        <end position="402"/>
    </location>
</feature>
<dbReference type="SMART" id="SM01252">
    <property type="entry name" value="KilA-N"/>
    <property type="match status" value="1"/>
</dbReference>
<sequence length="665" mass="76045">MVDFSCVFKATYSGVPVYEMLCKGVAVMRRRSDSYLNATQILKVADFDKPQRTRILEREVQVGEHEKVQGGYGKYQGTWVPFERGKALAVLYEVDNVLAPILEFVRGDQSPPLAPKHVTAASARPKKSRETQTRLRKRVKHYDEDLSDIETQPPTTTLPSAHQDQDIVEPIKRLRIKKEKVPTPKISNREIDIQDKKEEPVLVESTEDHAMTRKPYAQRLLSYFMSGKSGIPSLLLHPPSDLDINIIIDDEGHTSLHWAAAMARIKIVKLIIENGADVYRVNYKGQTALMRSVLFTNNFESKTFDSLLSLLRTTIFNIDKKDQTVFHHIAATSAWRGKIHASRYYMEGLIAKLYPNQSELISILNVQDTYGDTALTIAARNGNKRLVRMLIDAGASTEIANEEGMTSRDYFREIGKASPIASESSCSPRSGTPSATFEDDDINEIDTREALRNRIEAMFQTVTSNSGNVPPISEVFDSFAKSYENDLIAREKILQKKKVELDLYVKRLEETRRVLEKIRLDADHQQVISVTPQVEFFSASLELKLKRQLHYCQKMTLQVLEEYYLKEFNEKPPSPPHQDIIHHLTETANQLRSDLKDLQHTRKRHVKKLLQLYCRDTPKNYQDYKRLISACCNVGYENVDLMLAPLLASFYEVNQDETEDMVLSD</sequence>
<dbReference type="GO" id="GO:0001228">
    <property type="term" value="F:DNA-binding transcription activator activity, RNA polymerase II-specific"/>
    <property type="evidence" value="ECO:0007669"/>
    <property type="project" value="UniProtKB-ARBA"/>
</dbReference>
<dbReference type="SUPFAM" id="SSF54616">
    <property type="entry name" value="DNA-binding domain of Mlu1-box binding protein MBP1"/>
    <property type="match status" value="1"/>
</dbReference>
<accession>A0A8H7T0X1</accession>
<keyword evidence="8" id="KW-1185">Reference proteome</keyword>
<dbReference type="InterPro" id="IPR002110">
    <property type="entry name" value="Ankyrin_rpt"/>
</dbReference>
<feature type="repeat" description="ANK" evidence="3">
    <location>
        <begin position="251"/>
        <end position="283"/>
    </location>
</feature>
<evidence type="ECO:0000313" key="8">
    <source>
        <dbReference type="Proteomes" id="UP000613177"/>
    </source>
</evidence>
<dbReference type="Gene3D" id="1.25.40.20">
    <property type="entry name" value="Ankyrin repeat-containing domain"/>
    <property type="match status" value="1"/>
</dbReference>
<evidence type="ECO:0000256" key="1">
    <source>
        <dbReference type="ARBA" id="ARBA00022737"/>
    </source>
</evidence>
<organism evidence="7 8">
    <name type="scientific">Thamnidium elegans</name>
    <dbReference type="NCBI Taxonomy" id="101142"/>
    <lineage>
        <taxon>Eukaryota</taxon>
        <taxon>Fungi</taxon>
        <taxon>Fungi incertae sedis</taxon>
        <taxon>Mucoromycota</taxon>
        <taxon>Mucoromycotina</taxon>
        <taxon>Mucoromycetes</taxon>
        <taxon>Mucorales</taxon>
        <taxon>Mucorineae</taxon>
        <taxon>Mucoraceae</taxon>
        <taxon>Thamnidium</taxon>
    </lineage>
</organism>
<dbReference type="Pfam" id="PF00023">
    <property type="entry name" value="Ank"/>
    <property type="match status" value="1"/>
</dbReference>
<dbReference type="Proteomes" id="UP000613177">
    <property type="component" value="Unassembled WGS sequence"/>
</dbReference>
<dbReference type="PROSITE" id="PS50088">
    <property type="entry name" value="ANK_REPEAT"/>
    <property type="match status" value="2"/>
</dbReference>
<dbReference type="InterPro" id="IPR018004">
    <property type="entry name" value="KilA/APSES_HTH"/>
</dbReference>
<evidence type="ECO:0000256" key="4">
    <source>
        <dbReference type="SAM" id="Coils"/>
    </source>
</evidence>
<dbReference type="PANTHER" id="PTHR43828">
    <property type="entry name" value="ASPARAGINASE"/>
    <property type="match status" value="1"/>
</dbReference>
<dbReference type="InterPro" id="IPR036887">
    <property type="entry name" value="HTH_APSES_sf"/>
</dbReference>
<protein>
    <recommendedName>
        <fullName evidence="6">HTH APSES-type domain-containing protein</fullName>
    </recommendedName>
</protein>
<evidence type="ECO:0000313" key="7">
    <source>
        <dbReference type="EMBL" id="KAG2237838.1"/>
    </source>
</evidence>
<evidence type="ECO:0000259" key="6">
    <source>
        <dbReference type="PROSITE" id="PS51299"/>
    </source>
</evidence>
<dbReference type="GO" id="GO:0003677">
    <property type="term" value="F:DNA binding"/>
    <property type="evidence" value="ECO:0007669"/>
    <property type="project" value="InterPro"/>
</dbReference>
<dbReference type="PANTHER" id="PTHR43828:SF15">
    <property type="entry name" value="TRANSCRIPTION FACTOR MBP1"/>
    <property type="match status" value="1"/>
</dbReference>
<dbReference type="GO" id="GO:0030907">
    <property type="term" value="C:MBF transcription complex"/>
    <property type="evidence" value="ECO:0007669"/>
    <property type="project" value="TreeGrafter"/>
</dbReference>
<dbReference type="InterPro" id="IPR003163">
    <property type="entry name" value="Tscrpt_reg_HTH_APSES-type"/>
</dbReference>
<evidence type="ECO:0000256" key="2">
    <source>
        <dbReference type="ARBA" id="ARBA00023043"/>
    </source>
</evidence>
<dbReference type="InterPro" id="IPR036770">
    <property type="entry name" value="Ankyrin_rpt-contain_sf"/>
</dbReference>
<keyword evidence="1" id="KW-0677">Repeat</keyword>
<name>A0A8H7T0X1_9FUNG</name>
<reference evidence="7" key="1">
    <citation type="submission" date="2021-01" db="EMBL/GenBank/DDBJ databases">
        <title>Metabolic potential, ecology and presence of endohyphal bacteria is reflected in genomic diversity of Mucoromycotina.</title>
        <authorList>
            <person name="Muszewska A."/>
            <person name="Okrasinska A."/>
            <person name="Steczkiewicz K."/>
            <person name="Drgas O."/>
            <person name="Orlowska M."/>
            <person name="Perlinska-Lenart U."/>
            <person name="Aleksandrzak-Piekarczyk T."/>
            <person name="Szatraj K."/>
            <person name="Zielenkiewicz U."/>
            <person name="Pilsyk S."/>
            <person name="Malc E."/>
            <person name="Mieczkowski P."/>
            <person name="Kruszewska J.S."/>
            <person name="Biernat P."/>
            <person name="Pawlowska J."/>
        </authorList>
    </citation>
    <scope>NUCLEOTIDE SEQUENCE</scope>
    <source>
        <strain evidence="7">WA0000018081</strain>
    </source>
</reference>
<dbReference type="PROSITE" id="PS51299">
    <property type="entry name" value="HTH_APSES"/>
    <property type="match status" value="1"/>
</dbReference>
<dbReference type="PROSITE" id="PS50297">
    <property type="entry name" value="ANK_REP_REGION"/>
    <property type="match status" value="2"/>
</dbReference>
<evidence type="ECO:0000256" key="3">
    <source>
        <dbReference type="PROSITE-ProRule" id="PRU00023"/>
    </source>
</evidence>
<feature type="region of interest" description="Disordered" evidence="5">
    <location>
        <begin position="112"/>
        <end position="136"/>
    </location>
</feature>
<feature type="coiled-coil region" evidence="4">
    <location>
        <begin position="581"/>
        <end position="608"/>
    </location>
</feature>
<keyword evidence="4" id="KW-0175">Coiled coil</keyword>
<dbReference type="Pfam" id="PF04383">
    <property type="entry name" value="KilA-N"/>
    <property type="match status" value="1"/>
</dbReference>
<dbReference type="GO" id="GO:0033309">
    <property type="term" value="C:SBF transcription complex"/>
    <property type="evidence" value="ECO:0007669"/>
    <property type="project" value="TreeGrafter"/>
</dbReference>
<dbReference type="Pfam" id="PF13637">
    <property type="entry name" value="Ank_4"/>
    <property type="match status" value="1"/>
</dbReference>
<dbReference type="InterPro" id="IPR051642">
    <property type="entry name" value="SWI6-like"/>
</dbReference>
<dbReference type="OrthoDB" id="6718656at2759"/>
<dbReference type="AlphaFoldDB" id="A0A8H7T0X1"/>
<dbReference type="SUPFAM" id="SSF48403">
    <property type="entry name" value="Ankyrin repeat"/>
    <property type="match status" value="1"/>
</dbReference>
<dbReference type="Gene3D" id="3.10.260.10">
    <property type="entry name" value="Transcription regulator HTH, APSES-type DNA-binding domain"/>
    <property type="match status" value="1"/>
</dbReference>
<dbReference type="EMBL" id="JAEPRE010000002">
    <property type="protein sequence ID" value="KAG2237838.1"/>
    <property type="molecule type" value="Genomic_DNA"/>
</dbReference>
<proteinExistence type="predicted"/>